<feature type="compositionally biased region" description="Basic and acidic residues" evidence="1">
    <location>
        <begin position="12"/>
        <end position="21"/>
    </location>
</feature>
<evidence type="ECO:0000313" key="2">
    <source>
        <dbReference type="EMBL" id="CAL1401355.1"/>
    </source>
</evidence>
<name>A0AAV2FSS4_9ROSI</name>
<sequence>MKNRTCRPTATGRKENEDKNPRKNRARQKKLQVERPDGHPTQGQLSLSRKSPTPTSDRVDTWEPSWEDSISDDGIPIDDDDYDDDDDDEAEKVAQTQVQRYLGAPMTSTSSTTCRGPDGRFRAASSSQQCGNSKKRKKRANKDKSWLLTRESVVMCTGGPMIPDVIPSFAGHVAHVLWTSPEQDRGVLECYNRSATLDMLKKYKWSVKDSQAMVHNINTSSESLSLFMASIGRQSGTGSTNILKLN</sequence>
<feature type="compositionally biased region" description="Acidic residues" evidence="1">
    <location>
        <begin position="65"/>
        <end position="90"/>
    </location>
</feature>
<keyword evidence="3" id="KW-1185">Reference proteome</keyword>
<reference evidence="2 3" key="1">
    <citation type="submission" date="2024-04" db="EMBL/GenBank/DDBJ databases">
        <authorList>
            <person name="Fracassetti M."/>
        </authorList>
    </citation>
    <scope>NUCLEOTIDE SEQUENCE [LARGE SCALE GENOMIC DNA]</scope>
</reference>
<organism evidence="2 3">
    <name type="scientific">Linum trigynum</name>
    <dbReference type="NCBI Taxonomy" id="586398"/>
    <lineage>
        <taxon>Eukaryota</taxon>
        <taxon>Viridiplantae</taxon>
        <taxon>Streptophyta</taxon>
        <taxon>Embryophyta</taxon>
        <taxon>Tracheophyta</taxon>
        <taxon>Spermatophyta</taxon>
        <taxon>Magnoliopsida</taxon>
        <taxon>eudicotyledons</taxon>
        <taxon>Gunneridae</taxon>
        <taxon>Pentapetalae</taxon>
        <taxon>rosids</taxon>
        <taxon>fabids</taxon>
        <taxon>Malpighiales</taxon>
        <taxon>Linaceae</taxon>
        <taxon>Linum</taxon>
    </lineage>
</organism>
<dbReference type="Proteomes" id="UP001497516">
    <property type="component" value="Chromosome 7"/>
</dbReference>
<feature type="compositionally biased region" description="Polar residues" evidence="1">
    <location>
        <begin position="41"/>
        <end position="56"/>
    </location>
</feature>
<gene>
    <name evidence="2" type="ORF">LTRI10_LOCUS41418</name>
</gene>
<evidence type="ECO:0000256" key="1">
    <source>
        <dbReference type="SAM" id="MobiDB-lite"/>
    </source>
</evidence>
<dbReference type="AlphaFoldDB" id="A0AAV2FSS4"/>
<protein>
    <submittedName>
        <fullName evidence="2">Uncharacterized protein</fullName>
    </submittedName>
</protein>
<dbReference type="EMBL" id="OZ034820">
    <property type="protein sequence ID" value="CAL1401355.1"/>
    <property type="molecule type" value="Genomic_DNA"/>
</dbReference>
<feature type="region of interest" description="Disordered" evidence="1">
    <location>
        <begin position="1"/>
        <end position="143"/>
    </location>
</feature>
<accession>A0AAV2FSS4</accession>
<proteinExistence type="predicted"/>
<evidence type="ECO:0000313" key="3">
    <source>
        <dbReference type="Proteomes" id="UP001497516"/>
    </source>
</evidence>